<protein>
    <submittedName>
        <fullName evidence="2">Uncharacterized protein</fullName>
    </submittedName>
</protein>
<evidence type="ECO:0000313" key="3">
    <source>
        <dbReference type="Proteomes" id="UP000018320"/>
    </source>
</evidence>
<organism evidence="2 3">
    <name type="scientific">Giardia intestinalis</name>
    <name type="common">Giardia lamblia</name>
    <dbReference type="NCBI Taxonomy" id="5741"/>
    <lineage>
        <taxon>Eukaryota</taxon>
        <taxon>Metamonada</taxon>
        <taxon>Diplomonadida</taxon>
        <taxon>Hexamitidae</taxon>
        <taxon>Giardiinae</taxon>
        <taxon>Giardia</taxon>
    </lineage>
</organism>
<dbReference type="AlphaFoldDB" id="V6TAC3"/>
<evidence type="ECO:0000256" key="1">
    <source>
        <dbReference type="SAM" id="MobiDB-lite"/>
    </source>
</evidence>
<dbReference type="EMBL" id="AHGT01000067">
    <property type="protein sequence ID" value="ESU35826.1"/>
    <property type="molecule type" value="Genomic_DNA"/>
</dbReference>
<feature type="compositionally biased region" description="Polar residues" evidence="1">
    <location>
        <begin position="38"/>
        <end position="67"/>
    </location>
</feature>
<evidence type="ECO:0000313" key="2">
    <source>
        <dbReference type="EMBL" id="ESU35826.1"/>
    </source>
</evidence>
<gene>
    <name evidence="2" type="ORF">DHA2_154653</name>
</gene>
<reference evidence="2 3" key="2">
    <citation type="journal article" date="2013" name="Genome Biol. Evol.">
        <title>Genome sequencing of Giardia lamblia genotypes A2 and B isolates (DH and GS) and comparative analysis with the genomes of genotypes A1 and E (WB and Pig).</title>
        <authorList>
            <person name="Adam R.D."/>
            <person name="Dahlstrom E.W."/>
            <person name="Martens C.A."/>
            <person name="Bruno D.P."/>
            <person name="Barbian K.D."/>
            <person name="Ricklefs S.M."/>
            <person name="Hernandez M.M."/>
            <person name="Narla N.P."/>
            <person name="Patel R.B."/>
            <person name="Porcella S.F."/>
            <person name="Nash T.E."/>
        </authorList>
    </citation>
    <scope>NUCLEOTIDE SEQUENCE [LARGE SCALE GENOMIC DNA]</scope>
    <source>
        <strain evidence="2 3">DH</strain>
    </source>
</reference>
<dbReference type="VEuPathDB" id="GiardiaDB:GL50803_0014768"/>
<dbReference type="Proteomes" id="UP000018320">
    <property type="component" value="Unassembled WGS sequence"/>
</dbReference>
<dbReference type="VEuPathDB" id="GiardiaDB:QR46_1620"/>
<comment type="caution">
    <text evidence="2">The sequence shown here is derived from an EMBL/GenBank/DDBJ whole genome shotgun (WGS) entry which is preliminary data.</text>
</comment>
<sequence>MSMPIFTLEGARYAAWDGAAQRKLKTYSLSECNSNLQLARSSRTTNSKQAKGQQETYTQSQPSTAPGATQELRKQATGKRDMALGPVGGFDVLSKHWESYLRELTPVQSDRRVTEFTSLFSHMSHHKWNATRLFIGSCMHSLLSGYTVVTSGLYDDKVLVESLTILLRSNALNKLSHLALNTSEVEAKQEEFCAELEKTGVHLSTCDELPYTIKESTLESDLPYPIDSAYNPIAGITASGIDPDSHQVRKLLESQGLADTGVTEEYRFTTVDELNKKNHQPSIVVTINLGTGASLMSSLVGLLMTLFRTKHYQKELAERLRLFRQLEGVFLLPCASHSALQNIWQHLQVLATEFIAQYLHLHNLNVSDLLQRENDVTDFQSDKAKTFESIQILCLIEFLPLILSKKTIKEKIGELTSVLPCVKLPRHVHIQLDCSGLSTQTLVTSTKQPSLTSLLTLMLAIPQVTVSIKQSSLSRLRVLSPADHSRFRIKYIRALSLYDTYSSTIVELNERVRNTIASMNENSLIQKAIKEKTMSGELQNESLFRALDLEGDSPKNVNDRNVAQIGIILNHLSVKSKARIALRHLLELQEQKMKINGYTLKSTELATDNDSVCIEELKESLLDTTQSKAAIILAGQTLESILAIFIDTESVLDGGIKKPGSGTKAPKARMESPLRRTQDCDVVGLYVVCTYTGIITLLDMMDAQN</sequence>
<accession>V6TAC3</accession>
<proteinExistence type="predicted"/>
<dbReference type="VEuPathDB" id="GiardiaDB:GL50581_3121"/>
<dbReference type="VEuPathDB" id="GiardiaDB:DHA2_154653"/>
<name>V6TAC3_GIAIN</name>
<reference evidence="3" key="1">
    <citation type="submission" date="2012-02" db="EMBL/GenBank/DDBJ databases">
        <title>Genome sequencing of Giardia lamblia Genotypes A2 and B isolates (DH and GS) and comparative analysis with the genomes of Genotypes A1 and E (WB and Pig).</title>
        <authorList>
            <person name="Adam R."/>
            <person name="Dahlstrom E."/>
            <person name="Martens C."/>
            <person name="Bruno D."/>
            <person name="Barbian K."/>
            <person name="Porcella S.F."/>
            <person name="Nash T."/>
        </authorList>
    </citation>
    <scope>NUCLEOTIDE SEQUENCE</scope>
    <source>
        <strain evidence="3">DH</strain>
    </source>
</reference>
<feature type="region of interest" description="Disordered" evidence="1">
    <location>
        <begin position="38"/>
        <end position="77"/>
    </location>
</feature>